<feature type="domain" description="AAA+ ATPase" evidence="3">
    <location>
        <begin position="103"/>
        <end position="240"/>
    </location>
</feature>
<evidence type="ECO:0000256" key="2">
    <source>
        <dbReference type="SAM" id="Phobius"/>
    </source>
</evidence>
<dbReference type="InterPro" id="IPR010448">
    <property type="entry name" value="Torsin"/>
</dbReference>
<keyword evidence="2" id="KW-0472">Membrane</keyword>
<protein>
    <recommendedName>
        <fullName evidence="3">AAA+ ATPase domain-containing protein</fullName>
    </recommendedName>
</protein>
<dbReference type="Pfam" id="PF21376">
    <property type="entry name" value="TOR1A_C"/>
    <property type="match status" value="1"/>
</dbReference>
<dbReference type="OrthoDB" id="19623at2759"/>
<evidence type="ECO:0000313" key="4">
    <source>
        <dbReference type="EMBL" id="CAH1402154.1"/>
    </source>
</evidence>
<accession>A0A9P0HI11</accession>
<dbReference type="InterPro" id="IPR003593">
    <property type="entry name" value="AAA+_ATPase"/>
</dbReference>
<dbReference type="CDD" id="cd00009">
    <property type="entry name" value="AAA"/>
    <property type="match status" value="1"/>
</dbReference>
<proteinExistence type="inferred from homology"/>
<dbReference type="GO" id="GO:0071218">
    <property type="term" value="P:cellular response to misfolded protein"/>
    <property type="evidence" value="ECO:0007669"/>
    <property type="project" value="TreeGrafter"/>
</dbReference>
<evidence type="ECO:0000313" key="5">
    <source>
        <dbReference type="Proteomes" id="UP001152798"/>
    </source>
</evidence>
<gene>
    <name evidence="4" type="ORF">NEZAVI_LOCUS11036</name>
</gene>
<comment type="similarity">
    <text evidence="1">Belongs to the ClpA/ClpB family. Torsin subfamily.</text>
</comment>
<dbReference type="GO" id="GO:0005524">
    <property type="term" value="F:ATP binding"/>
    <property type="evidence" value="ECO:0007669"/>
    <property type="project" value="InterPro"/>
</dbReference>
<evidence type="ECO:0000259" key="3">
    <source>
        <dbReference type="SMART" id="SM00382"/>
    </source>
</evidence>
<dbReference type="Gene3D" id="3.40.50.300">
    <property type="entry name" value="P-loop containing nucleotide triphosphate hydrolases"/>
    <property type="match status" value="1"/>
</dbReference>
<dbReference type="PANTHER" id="PTHR10760">
    <property type="entry name" value="TORSIN"/>
    <property type="match status" value="1"/>
</dbReference>
<dbReference type="SMART" id="SM00382">
    <property type="entry name" value="AAA"/>
    <property type="match status" value="1"/>
</dbReference>
<dbReference type="GO" id="GO:0005737">
    <property type="term" value="C:cytoplasm"/>
    <property type="evidence" value="ECO:0007669"/>
    <property type="project" value="UniProtKB-ARBA"/>
</dbReference>
<keyword evidence="5" id="KW-1185">Reference proteome</keyword>
<name>A0A9P0HI11_NEZVI</name>
<sequence>MKHKNFEKRKHINDRSVKLLAKMSIIIFWLLILMSFVSLSSGLTYLNYFEKLFDLEICNSNWVINDIEGLRSDLKNKVFGQPFLEKVLVSSLKIFLENDNPSKPFVVSFNGSPGTGKTMVSQLIAANMYYKGTKSQFYRHYTMVDTHFVSQRELVNDIKTRAKKCGRSLFVFDEIEKMPNGTFDAIKPFLDFHHEVSGIDFRKNIFIFISNNGMNKINSITKDLWYKGVKRGDIKLSSFDQSLFKSALNEEGGLKGTGIVKNYLVDMYLPFLPLEKEHVVQCIKAAQYDITFDNFNNVVDDLVFEPKDAPLFSLSGCKLVESLIRKYQGHDEL</sequence>
<dbReference type="GO" id="GO:0016887">
    <property type="term" value="F:ATP hydrolysis activity"/>
    <property type="evidence" value="ECO:0007669"/>
    <property type="project" value="InterPro"/>
</dbReference>
<keyword evidence="2" id="KW-0812">Transmembrane</keyword>
<dbReference type="InterPro" id="IPR049337">
    <property type="entry name" value="TOR1A_C"/>
</dbReference>
<dbReference type="InterPro" id="IPR027417">
    <property type="entry name" value="P-loop_NTPase"/>
</dbReference>
<reference evidence="4" key="1">
    <citation type="submission" date="2022-01" db="EMBL/GenBank/DDBJ databases">
        <authorList>
            <person name="King R."/>
        </authorList>
    </citation>
    <scope>NUCLEOTIDE SEQUENCE</scope>
</reference>
<dbReference type="Proteomes" id="UP001152798">
    <property type="component" value="Chromosome 5"/>
</dbReference>
<dbReference type="GO" id="GO:0012505">
    <property type="term" value="C:endomembrane system"/>
    <property type="evidence" value="ECO:0007669"/>
    <property type="project" value="UniProtKB-ARBA"/>
</dbReference>
<dbReference type="SUPFAM" id="SSF52540">
    <property type="entry name" value="P-loop containing nucleoside triphosphate hydrolases"/>
    <property type="match status" value="1"/>
</dbReference>
<organism evidence="4 5">
    <name type="scientific">Nezara viridula</name>
    <name type="common">Southern green stink bug</name>
    <name type="synonym">Cimex viridulus</name>
    <dbReference type="NCBI Taxonomy" id="85310"/>
    <lineage>
        <taxon>Eukaryota</taxon>
        <taxon>Metazoa</taxon>
        <taxon>Ecdysozoa</taxon>
        <taxon>Arthropoda</taxon>
        <taxon>Hexapoda</taxon>
        <taxon>Insecta</taxon>
        <taxon>Pterygota</taxon>
        <taxon>Neoptera</taxon>
        <taxon>Paraneoptera</taxon>
        <taxon>Hemiptera</taxon>
        <taxon>Heteroptera</taxon>
        <taxon>Panheteroptera</taxon>
        <taxon>Pentatomomorpha</taxon>
        <taxon>Pentatomoidea</taxon>
        <taxon>Pentatomidae</taxon>
        <taxon>Pentatominae</taxon>
        <taxon>Nezara</taxon>
    </lineage>
</organism>
<dbReference type="EMBL" id="OV725081">
    <property type="protein sequence ID" value="CAH1402154.1"/>
    <property type="molecule type" value="Genomic_DNA"/>
</dbReference>
<keyword evidence="2" id="KW-1133">Transmembrane helix</keyword>
<dbReference type="PANTHER" id="PTHR10760:SF2">
    <property type="entry name" value="LD13476P-RELATED"/>
    <property type="match status" value="1"/>
</dbReference>
<dbReference type="AlphaFoldDB" id="A0A9P0HI11"/>
<feature type="transmembrane region" description="Helical" evidence="2">
    <location>
        <begin position="20"/>
        <end position="46"/>
    </location>
</feature>
<dbReference type="Pfam" id="PF06309">
    <property type="entry name" value="Torsin"/>
    <property type="match status" value="1"/>
</dbReference>
<evidence type="ECO:0000256" key="1">
    <source>
        <dbReference type="ARBA" id="ARBA00006235"/>
    </source>
</evidence>